<evidence type="ECO:0000259" key="8">
    <source>
        <dbReference type="Pfam" id="PF02687"/>
    </source>
</evidence>
<organism evidence="9 10">
    <name type="scientific">Candidatus Falkowbacteria bacterium CG1_02_37_44</name>
    <dbReference type="NCBI Taxonomy" id="1805146"/>
    <lineage>
        <taxon>Bacteria</taxon>
        <taxon>Candidatus Falkowiibacteriota</taxon>
    </lineage>
</organism>
<dbReference type="GO" id="GO:0022857">
    <property type="term" value="F:transmembrane transporter activity"/>
    <property type="evidence" value="ECO:0007669"/>
    <property type="project" value="TreeGrafter"/>
</dbReference>
<keyword evidence="5 7" id="KW-0472">Membrane</keyword>
<dbReference type="AlphaFoldDB" id="A0A1J4T3F6"/>
<keyword evidence="3 7" id="KW-0812">Transmembrane</keyword>
<reference evidence="9 10" key="1">
    <citation type="journal article" date="2016" name="Environ. Microbiol.">
        <title>Genomic resolution of a cold subsurface aquifer community provides metabolic insights for novel microbes adapted to high CO concentrations.</title>
        <authorList>
            <person name="Probst A.J."/>
            <person name="Castelle C.J."/>
            <person name="Singh A."/>
            <person name="Brown C.T."/>
            <person name="Anantharaman K."/>
            <person name="Sharon I."/>
            <person name="Hug L.A."/>
            <person name="Burstein D."/>
            <person name="Emerson J.B."/>
            <person name="Thomas B.C."/>
            <person name="Banfield J.F."/>
        </authorList>
    </citation>
    <scope>NUCLEOTIDE SEQUENCE [LARGE SCALE GENOMIC DNA]</scope>
    <source>
        <strain evidence="9">CG1_02_37_44</strain>
    </source>
</reference>
<keyword evidence="2" id="KW-1003">Cell membrane</keyword>
<dbReference type="InterPro" id="IPR003838">
    <property type="entry name" value="ABC3_permease_C"/>
</dbReference>
<gene>
    <name evidence="9" type="ORF">AUJ27_03795</name>
</gene>
<evidence type="ECO:0000256" key="1">
    <source>
        <dbReference type="ARBA" id="ARBA00004651"/>
    </source>
</evidence>
<comment type="subcellular location">
    <subcellularLocation>
        <location evidence="1">Cell membrane</location>
        <topology evidence="1">Multi-pass membrane protein</topology>
    </subcellularLocation>
</comment>
<dbReference type="Pfam" id="PF02687">
    <property type="entry name" value="FtsX"/>
    <property type="match status" value="1"/>
</dbReference>
<name>A0A1J4T3F6_9BACT</name>
<dbReference type="STRING" id="1805146.AUJ27_03795"/>
<proteinExistence type="inferred from homology"/>
<evidence type="ECO:0000256" key="3">
    <source>
        <dbReference type="ARBA" id="ARBA00022692"/>
    </source>
</evidence>
<dbReference type="InterPro" id="IPR050250">
    <property type="entry name" value="Macrolide_Exporter_MacB"/>
</dbReference>
<sequence length="167" mass="18086">MRDRHNITDQTGKNDDFTTRSAAQALDIITTITDALKFFLATMAALSLIVGGVGIMNIMLVSVSERTREIGLRKAVGASNNNILIQFLLESIAITFLGGLMGIIGGALISFIVAKIAQVLGYNWDYAVSLFSIFLAISVSTIIGIIFGLYPARKASRLEPVEALRYE</sequence>
<feature type="transmembrane region" description="Helical" evidence="7">
    <location>
        <begin position="38"/>
        <end position="63"/>
    </location>
</feature>
<feature type="transmembrane region" description="Helical" evidence="7">
    <location>
        <begin position="84"/>
        <end position="114"/>
    </location>
</feature>
<dbReference type="EMBL" id="MNUU01000074">
    <property type="protein sequence ID" value="OIO06588.1"/>
    <property type="molecule type" value="Genomic_DNA"/>
</dbReference>
<protein>
    <recommendedName>
        <fullName evidence="8">ABC3 transporter permease C-terminal domain-containing protein</fullName>
    </recommendedName>
</protein>
<comment type="similarity">
    <text evidence="6">Belongs to the ABC-4 integral membrane protein family.</text>
</comment>
<keyword evidence="4 7" id="KW-1133">Transmembrane helix</keyword>
<dbReference type="PANTHER" id="PTHR30572:SF4">
    <property type="entry name" value="ABC TRANSPORTER PERMEASE YTRF"/>
    <property type="match status" value="1"/>
</dbReference>
<dbReference type="Proteomes" id="UP000183192">
    <property type="component" value="Unassembled WGS sequence"/>
</dbReference>
<evidence type="ECO:0000256" key="4">
    <source>
        <dbReference type="ARBA" id="ARBA00022989"/>
    </source>
</evidence>
<evidence type="ECO:0000256" key="7">
    <source>
        <dbReference type="SAM" id="Phobius"/>
    </source>
</evidence>
<evidence type="ECO:0000313" key="9">
    <source>
        <dbReference type="EMBL" id="OIO06588.1"/>
    </source>
</evidence>
<evidence type="ECO:0000256" key="5">
    <source>
        <dbReference type="ARBA" id="ARBA00023136"/>
    </source>
</evidence>
<comment type="caution">
    <text evidence="9">The sequence shown here is derived from an EMBL/GenBank/DDBJ whole genome shotgun (WGS) entry which is preliminary data.</text>
</comment>
<feature type="transmembrane region" description="Helical" evidence="7">
    <location>
        <begin position="126"/>
        <end position="150"/>
    </location>
</feature>
<evidence type="ECO:0000256" key="6">
    <source>
        <dbReference type="ARBA" id="ARBA00038076"/>
    </source>
</evidence>
<dbReference type="GO" id="GO:0005886">
    <property type="term" value="C:plasma membrane"/>
    <property type="evidence" value="ECO:0007669"/>
    <property type="project" value="UniProtKB-SubCell"/>
</dbReference>
<feature type="domain" description="ABC3 transporter permease C-terminal" evidence="8">
    <location>
        <begin position="42"/>
        <end position="160"/>
    </location>
</feature>
<evidence type="ECO:0000313" key="10">
    <source>
        <dbReference type="Proteomes" id="UP000183192"/>
    </source>
</evidence>
<accession>A0A1J4T3F6</accession>
<dbReference type="PANTHER" id="PTHR30572">
    <property type="entry name" value="MEMBRANE COMPONENT OF TRANSPORTER-RELATED"/>
    <property type="match status" value="1"/>
</dbReference>
<evidence type="ECO:0000256" key="2">
    <source>
        <dbReference type="ARBA" id="ARBA00022475"/>
    </source>
</evidence>